<feature type="transmembrane region" description="Helical" evidence="1">
    <location>
        <begin position="71"/>
        <end position="90"/>
    </location>
</feature>
<keyword evidence="1" id="KW-0472">Membrane</keyword>
<reference evidence="2 3" key="1">
    <citation type="submission" date="2021-06" db="EMBL/GenBank/DDBJ databases">
        <authorList>
            <person name="Kallberg Y."/>
            <person name="Tangrot J."/>
            <person name="Rosling A."/>
        </authorList>
    </citation>
    <scope>NUCLEOTIDE SEQUENCE [LARGE SCALE GENOMIC DNA]</scope>
    <source>
        <strain evidence="2 3">120-4 pot B 10/14</strain>
    </source>
</reference>
<comment type="caution">
    <text evidence="2">The sequence shown here is derived from an EMBL/GenBank/DDBJ whole genome shotgun (WGS) entry which is preliminary data.</text>
</comment>
<dbReference type="Proteomes" id="UP000789901">
    <property type="component" value="Unassembled WGS sequence"/>
</dbReference>
<keyword evidence="3" id="KW-1185">Reference proteome</keyword>
<dbReference type="EMBL" id="CAJVQB010151348">
    <property type="protein sequence ID" value="CAG8855625.1"/>
    <property type="molecule type" value="Genomic_DNA"/>
</dbReference>
<keyword evidence="1" id="KW-1133">Transmembrane helix</keyword>
<protein>
    <submittedName>
        <fullName evidence="2">37006_t:CDS:1</fullName>
    </submittedName>
</protein>
<evidence type="ECO:0000313" key="2">
    <source>
        <dbReference type="EMBL" id="CAG8855625.1"/>
    </source>
</evidence>
<gene>
    <name evidence="2" type="ORF">GMARGA_LOCUS44446</name>
</gene>
<proteinExistence type="predicted"/>
<name>A0ABN7XLK2_GIGMA</name>
<feature type="non-terminal residue" evidence="2">
    <location>
        <position position="1"/>
    </location>
</feature>
<organism evidence="2 3">
    <name type="scientific">Gigaspora margarita</name>
    <dbReference type="NCBI Taxonomy" id="4874"/>
    <lineage>
        <taxon>Eukaryota</taxon>
        <taxon>Fungi</taxon>
        <taxon>Fungi incertae sedis</taxon>
        <taxon>Mucoromycota</taxon>
        <taxon>Glomeromycotina</taxon>
        <taxon>Glomeromycetes</taxon>
        <taxon>Diversisporales</taxon>
        <taxon>Gigasporaceae</taxon>
        <taxon>Gigaspora</taxon>
    </lineage>
</organism>
<feature type="transmembrane region" description="Helical" evidence="1">
    <location>
        <begin position="18"/>
        <end position="35"/>
    </location>
</feature>
<sequence>EIERLRTENIYGLTTKHIIGWLIFSILALTTIYFIRKYTNKLKKKKSENLKEEIRDKFKLWRLNMGFREDITILSVTGILGILFLVDSYISSELKTPLQRLAMKIENAGLDEKEKKELLSKTQ</sequence>
<keyword evidence="1" id="KW-0812">Transmembrane</keyword>
<evidence type="ECO:0000313" key="3">
    <source>
        <dbReference type="Proteomes" id="UP000789901"/>
    </source>
</evidence>
<accession>A0ABN7XLK2</accession>
<evidence type="ECO:0000256" key="1">
    <source>
        <dbReference type="SAM" id="Phobius"/>
    </source>
</evidence>